<comment type="cofactor">
    <cofactor evidence="11">
        <name>Zn(2+)</name>
        <dbReference type="ChEBI" id="CHEBI:29105"/>
    </cofactor>
</comment>
<dbReference type="FunFam" id="1.10.1240.10:FF:000001">
    <property type="entry name" value="Methionine synthase"/>
    <property type="match status" value="1"/>
</dbReference>
<organism evidence="19 20">
    <name type="scientific">Termitidicoccus mucosus</name>
    <dbReference type="NCBI Taxonomy" id="1184151"/>
    <lineage>
        <taxon>Bacteria</taxon>
        <taxon>Pseudomonadati</taxon>
        <taxon>Verrucomicrobiota</taxon>
        <taxon>Opitutia</taxon>
        <taxon>Opitutales</taxon>
        <taxon>Opitutaceae</taxon>
        <taxon>Termitidicoccus</taxon>
    </lineage>
</organism>
<evidence type="ECO:0000259" key="16">
    <source>
        <dbReference type="PROSITE" id="PS50974"/>
    </source>
</evidence>
<evidence type="ECO:0000256" key="2">
    <source>
        <dbReference type="ARBA" id="ARBA00022603"/>
    </source>
</evidence>
<dbReference type="Pfam" id="PF02965">
    <property type="entry name" value="Met_synt_B12"/>
    <property type="match status" value="2"/>
</dbReference>
<proteinExistence type="inferred from homology"/>
<feature type="region of interest" description="Disordered" evidence="14">
    <location>
        <begin position="976"/>
        <end position="999"/>
    </location>
</feature>
<dbReference type="RefSeq" id="WP_068769092.1">
    <property type="nucleotide sequence ID" value="NZ_CP109796.1"/>
</dbReference>
<dbReference type="PROSITE" id="PS50972">
    <property type="entry name" value="PTERIN_BINDING"/>
    <property type="match status" value="1"/>
</dbReference>
<evidence type="ECO:0000313" key="20">
    <source>
        <dbReference type="Proteomes" id="UP000078486"/>
    </source>
</evidence>
<dbReference type="InterPro" id="IPR011822">
    <property type="entry name" value="MetH"/>
</dbReference>
<comment type="cofactor">
    <cofactor evidence="11 12">
        <name>methylcob(III)alamin</name>
        <dbReference type="ChEBI" id="CHEBI:28115"/>
    </cofactor>
</comment>
<feature type="binding site" evidence="13">
    <location>
        <position position="492"/>
    </location>
    <ligand>
        <name>methylcob(III)alamin</name>
        <dbReference type="ChEBI" id="CHEBI:28115"/>
    </ligand>
</feature>
<dbReference type="Pfam" id="PF06414">
    <property type="entry name" value="Zeta_toxin"/>
    <property type="match status" value="1"/>
</dbReference>
<evidence type="ECO:0000256" key="5">
    <source>
        <dbReference type="ARBA" id="ARBA00022691"/>
    </source>
</evidence>
<dbReference type="PANTHER" id="PTHR45833">
    <property type="entry name" value="METHIONINE SYNTHASE"/>
    <property type="match status" value="1"/>
</dbReference>
<dbReference type="SMART" id="SM01018">
    <property type="entry name" value="B12-binding_2"/>
    <property type="match status" value="1"/>
</dbReference>
<dbReference type="CDD" id="cd02069">
    <property type="entry name" value="methionine_synthase_B12_BD"/>
    <property type="match status" value="1"/>
</dbReference>
<evidence type="ECO:0000256" key="11">
    <source>
        <dbReference type="PIRNR" id="PIRNR000381"/>
    </source>
</evidence>
<feature type="binding site" evidence="13">
    <location>
        <position position="371"/>
    </location>
    <ligand>
        <name>methylcob(III)alamin</name>
        <dbReference type="ChEBI" id="CHEBI:28115"/>
    </ligand>
</feature>
<feature type="binding site" evidence="13">
    <location>
        <position position="488"/>
    </location>
    <ligand>
        <name>methylcob(III)alamin</name>
        <dbReference type="ChEBI" id="CHEBI:28115"/>
    </ligand>
</feature>
<feature type="domain" description="Pterin-binding" evidence="15">
    <location>
        <begin position="22"/>
        <end position="283"/>
    </location>
</feature>
<dbReference type="AlphaFoldDB" id="A0A178IMJ8"/>
<dbReference type="CDD" id="cd00740">
    <property type="entry name" value="MeTr"/>
    <property type="match status" value="1"/>
</dbReference>
<comment type="catalytic activity">
    <reaction evidence="11">
        <text>(6S)-5-methyl-5,6,7,8-tetrahydrofolate + L-homocysteine = (6S)-5,6,7,8-tetrahydrofolate + L-methionine</text>
        <dbReference type="Rhea" id="RHEA:11172"/>
        <dbReference type="ChEBI" id="CHEBI:18608"/>
        <dbReference type="ChEBI" id="CHEBI:57453"/>
        <dbReference type="ChEBI" id="CHEBI:57844"/>
        <dbReference type="ChEBI" id="CHEBI:58199"/>
        <dbReference type="EC" id="2.1.1.13"/>
    </reaction>
</comment>
<evidence type="ECO:0000313" key="19">
    <source>
        <dbReference type="EMBL" id="OAM91100.1"/>
    </source>
</evidence>
<evidence type="ECO:0000256" key="10">
    <source>
        <dbReference type="ARBA" id="ARBA00023285"/>
    </source>
</evidence>
<comment type="domain">
    <text evidence="11">Modular enzyme with four functionally distinct domains. The isolated Hcy-binding domain catalyzes methyl transfer from free methylcobalamin to homocysteine. The Hcy-binding domain in association with the pterin-binding domain catalyzes the methylation of cob(I)alamin by methyltetrahydrofolate and the methylation of homocysteine. The B12-binding domain binds the cofactor. The AdoMet activation domain binds S-adenosyl-L-methionine. Under aerobic conditions cob(I)alamin can be converted to inactive cob(II)alamin. Reductive methylation by S-adenosyl-L-methionine and flavodoxin regenerates methylcobalamin.</text>
</comment>
<feature type="binding site" evidence="13">
    <location>
        <begin position="440"/>
        <end position="444"/>
    </location>
    <ligand>
        <name>methylcob(III)alamin</name>
        <dbReference type="ChEBI" id="CHEBI:28115"/>
    </ligand>
</feature>
<keyword evidence="7" id="KW-0677">Repeat</keyword>
<dbReference type="PROSITE" id="PS51332">
    <property type="entry name" value="B12_BINDING"/>
    <property type="match status" value="1"/>
</dbReference>
<evidence type="ECO:0000256" key="7">
    <source>
        <dbReference type="ARBA" id="ARBA00022737"/>
    </source>
</evidence>
<dbReference type="GO" id="GO:0005524">
    <property type="term" value="F:ATP binding"/>
    <property type="evidence" value="ECO:0007669"/>
    <property type="project" value="UniProtKB-KW"/>
</dbReference>
<reference evidence="19 20" key="1">
    <citation type="submission" date="2016-01" db="EMBL/GenBank/DDBJ databases">
        <title>High potential of lignocellulose degradation of a new Verrucomicrobia species.</title>
        <authorList>
            <person name="Wang Y."/>
            <person name="Shi Y."/>
            <person name="Qiu Z."/>
            <person name="Liu S."/>
            <person name="Yang H."/>
        </authorList>
    </citation>
    <scope>NUCLEOTIDE SEQUENCE [LARGE SCALE GENOMIC DNA]</scope>
    <source>
        <strain evidence="19 20">TSB47</strain>
    </source>
</reference>
<evidence type="ECO:0000256" key="4">
    <source>
        <dbReference type="ARBA" id="ARBA00022679"/>
    </source>
</evidence>
<evidence type="ECO:0000256" key="13">
    <source>
        <dbReference type="PIRSR" id="PIRSR000381-2"/>
    </source>
</evidence>
<dbReference type="Gene3D" id="3.20.20.20">
    <property type="entry name" value="Dihydropteroate synthase-like"/>
    <property type="match status" value="1"/>
</dbReference>
<dbReference type="InterPro" id="IPR000489">
    <property type="entry name" value="Pterin-binding_dom"/>
</dbReference>
<dbReference type="GO" id="GO:0031419">
    <property type="term" value="F:cobalamin binding"/>
    <property type="evidence" value="ECO:0007669"/>
    <property type="project" value="UniProtKB-UniRule"/>
</dbReference>
<dbReference type="Gene3D" id="3.40.50.280">
    <property type="entry name" value="Cobalamin-binding domain"/>
    <property type="match status" value="1"/>
</dbReference>
<feature type="binding site" evidence="13">
    <location>
        <position position="631"/>
    </location>
    <ligand>
        <name>S-adenosyl-L-methionine</name>
        <dbReference type="ChEBI" id="CHEBI:59789"/>
    </ligand>
</feature>
<dbReference type="InterPro" id="IPR011005">
    <property type="entry name" value="Dihydropteroate_synth-like_sf"/>
</dbReference>
<dbReference type="Proteomes" id="UP000078486">
    <property type="component" value="Unassembled WGS sequence"/>
</dbReference>
<dbReference type="InterPro" id="IPR010488">
    <property type="entry name" value="Zeta_toxin_domain"/>
</dbReference>
<dbReference type="PANTHER" id="PTHR45833:SF1">
    <property type="entry name" value="METHIONINE SYNTHASE"/>
    <property type="match status" value="1"/>
</dbReference>
<dbReference type="UniPathway" id="UPA00051">
    <property type="reaction ID" value="UER00081"/>
</dbReference>
<protein>
    <recommendedName>
        <fullName evidence="11">Methionine synthase</fullName>
        <ecNumber evidence="11">2.1.1.13</ecNumber>
    </recommendedName>
    <alternativeName>
        <fullName evidence="11">5-methyltetrahydrofolate--homocysteine methyltransferase</fullName>
    </alternativeName>
</protein>
<evidence type="ECO:0000256" key="6">
    <source>
        <dbReference type="ARBA" id="ARBA00022723"/>
    </source>
</evidence>
<feature type="domain" description="AdoMet activation" evidence="16">
    <location>
        <begin position="888"/>
        <end position="1227"/>
    </location>
</feature>
<keyword evidence="8" id="KW-0547">Nucleotide-binding</keyword>
<feature type="binding site" evidence="13">
    <location>
        <position position="544"/>
    </location>
    <ligand>
        <name>methylcob(III)alamin</name>
        <dbReference type="ChEBI" id="CHEBI:28115"/>
    </ligand>
</feature>
<dbReference type="Gene3D" id="3.10.196.10">
    <property type="entry name" value="Vitamin B12-dependent methionine synthase, activation domain"/>
    <property type="match status" value="1"/>
</dbReference>
<evidence type="ECO:0000256" key="1">
    <source>
        <dbReference type="ARBA" id="ARBA00010398"/>
    </source>
</evidence>
<evidence type="ECO:0000256" key="12">
    <source>
        <dbReference type="PIRSR" id="PIRSR000381-1"/>
    </source>
</evidence>
<name>A0A178IMJ8_9BACT</name>
<dbReference type="InterPro" id="IPR050554">
    <property type="entry name" value="Met_Synthase/Corrinoid"/>
</dbReference>
<keyword evidence="9" id="KW-0067">ATP-binding</keyword>
<dbReference type="Pfam" id="PF02607">
    <property type="entry name" value="B12-binding_2"/>
    <property type="match status" value="1"/>
</dbReference>
<dbReference type="Pfam" id="PF02310">
    <property type="entry name" value="B12-binding"/>
    <property type="match status" value="1"/>
</dbReference>
<evidence type="ECO:0000259" key="18">
    <source>
        <dbReference type="PROSITE" id="PS51337"/>
    </source>
</evidence>
<feature type="domain" description="B12-binding N-terminal" evidence="18">
    <location>
        <begin position="325"/>
        <end position="421"/>
    </location>
</feature>
<dbReference type="InterPro" id="IPR033706">
    <property type="entry name" value="Met_synthase_B12-bd"/>
</dbReference>
<dbReference type="InterPro" id="IPR006158">
    <property type="entry name" value="Cobalamin-bd"/>
</dbReference>
<feature type="binding site" description="axial binding residue" evidence="12">
    <location>
        <position position="443"/>
    </location>
    <ligand>
        <name>methylcob(III)alamin</name>
        <dbReference type="ChEBI" id="CHEBI:28115"/>
    </ligand>
    <ligandPart>
        <name>Co</name>
        <dbReference type="ChEBI" id="CHEBI:27638"/>
    </ligandPart>
</feature>
<accession>A0A178IMJ8</accession>
<comment type="function">
    <text evidence="11">Catalyzes the transfer of a methyl group from methyl-cobalamin to homocysteine, yielding enzyme-bound cob(I)alamin and methionine. Subsequently, remethylates the cofactor using methyltetrahydrofolate.</text>
</comment>
<dbReference type="PROSITE" id="PS50974">
    <property type="entry name" value="ADOMET_ACTIVATION"/>
    <property type="match status" value="2"/>
</dbReference>
<keyword evidence="2 11" id="KW-0489">Methyltransferase</keyword>
<keyword evidence="4 11" id="KW-0808">Transferase</keyword>
<keyword evidence="11" id="KW-0486">Methionine biosynthesis</keyword>
<keyword evidence="11" id="KW-0028">Amino-acid biosynthesis</keyword>
<dbReference type="STRING" id="1184151.AW736_04810"/>
<keyword evidence="11" id="KW-0862">Zinc</keyword>
<dbReference type="GO" id="GO:0016301">
    <property type="term" value="F:kinase activity"/>
    <property type="evidence" value="ECO:0007669"/>
    <property type="project" value="InterPro"/>
</dbReference>
<dbReference type="Gene3D" id="1.10.1240.10">
    <property type="entry name" value="Methionine synthase domain"/>
    <property type="match status" value="1"/>
</dbReference>
<dbReference type="Pfam" id="PF00809">
    <property type="entry name" value="Pterin_bind"/>
    <property type="match status" value="1"/>
</dbReference>
<evidence type="ECO:0000256" key="8">
    <source>
        <dbReference type="ARBA" id="ARBA00022741"/>
    </source>
</evidence>
<dbReference type="SUPFAM" id="SSF47644">
    <property type="entry name" value="Methionine synthase domain"/>
    <property type="match status" value="1"/>
</dbReference>
<dbReference type="SUPFAM" id="SSF56507">
    <property type="entry name" value="Methionine synthase activation domain-like"/>
    <property type="match status" value="2"/>
</dbReference>
<dbReference type="GO" id="GO:0032259">
    <property type="term" value="P:methylation"/>
    <property type="evidence" value="ECO:0007669"/>
    <property type="project" value="UniProtKB-KW"/>
</dbReference>
<dbReference type="PIRSF" id="PIRSF000381">
    <property type="entry name" value="MetH"/>
    <property type="match status" value="1"/>
</dbReference>
<dbReference type="InterPro" id="IPR004223">
    <property type="entry name" value="VitB12-dep_Met_synth_activ_dom"/>
</dbReference>
<keyword evidence="10 11" id="KW-0170">Cobalt</keyword>
<dbReference type="GO" id="GO:0008705">
    <property type="term" value="F:methionine synthase activity"/>
    <property type="evidence" value="ECO:0007669"/>
    <property type="project" value="UniProtKB-UniRule"/>
</dbReference>
<dbReference type="GO" id="GO:0005829">
    <property type="term" value="C:cytosol"/>
    <property type="evidence" value="ECO:0007669"/>
    <property type="project" value="TreeGrafter"/>
</dbReference>
<dbReference type="FunFam" id="3.40.50.280:FF:000001">
    <property type="entry name" value="Methionine synthase"/>
    <property type="match status" value="1"/>
</dbReference>
<dbReference type="PROSITE" id="PS51337">
    <property type="entry name" value="B12_BINDING_NTER"/>
    <property type="match status" value="1"/>
</dbReference>
<keyword evidence="6 11" id="KW-0479">Metal-binding</keyword>
<evidence type="ECO:0000256" key="9">
    <source>
        <dbReference type="ARBA" id="ARBA00022840"/>
    </source>
</evidence>
<dbReference type="GO" id="GO:0008270">
    <property type="term" value="F:zinc ion binding"/>
    <property type="evidence" value="ECO:0007669"/>
    <property type="project" value="UniProtKB-UniRule"/>
</dbReference>
<evidence type="ECO:0000259" key="15">
    <source>
        <dbReference type="PROSITE" id="PS50972"/>
    </source>
</evidence>
<dbReference type="InterPro" id="IPR003759">
    <property type="entry name" value="Cbl-bd_cap"/>
</dbReference>
<comment type="caution">
    <text evidence="19">The sequence shown here is derived from an EMBL/GenBank/DDBJ whole genome shotgun (WGS) entry which is preliminary data.</text>
</comment>
<dbReference type="SUPFAM" id="SSF51717">
    <property type="entry name" value="Dihydropteroate synthetase-like"/>
    <property type="match status" value="1"/>
</dbReference>
<dbReference type="SUPFAM" id="SSF52242">
    <property type="entry name" value="Cobalamin (vitamin B12)-binding domain"/>
    <property type="match status" value="1"/>
</dbReference>
<keyword evidence="5 11" id="KW-0949">S-adenosyl-L-methionine</keyword>
<keyword evidence="20" id="KW-1185">Reference proteome</keyword>
<dbReference type="FunFam" id="3.20.20.20:FF:000002">
    <property type="entry name" value="Methionine synthase"/>
    <property type="match status" value="1"/>
</dbReference>
<dbReference type="InterPro" id="IPR036594">
    <property type="entry name" value="Meth_synthase_dom"/>
</dbReference>
<dbReference type="InterPro" id="IPR037010">
    <property type="entry name" value="VitB12-dep_Met_synth_activ_sf"/>
</dbReference>
<evidence type="ECO:0000256" key="3">
    <source>
        <dbReference type="ARBA" id="ARBA00022628"/>
    </source>
</evidence>
<feature type="domain" description="B12-binding" evidence="17">
    <location>
        <begin position="430"/>
        <end position="565"/>
    </location>
</feature>
<dbReference type="GO" id="GO:0046653">
    <property type="term" value="P:tetrahydrofolate metabolic process"/>
    <property type="evidence" value="ECO:0007669"/>
    <property type="project" value="TreeGrafter"/>
</dbReference>
<dbReference type="EC" id="2.1.1.13" evidence="11"/>
<evidence type="ECO:0000256" key="14">
    <source>
        <dbReference type="SAM" id="MobiDB-lite"/>
    </source>
</evidence>
<dbReference type="GO" id="GO:0050667">
    <property type="term" value="P:homocysteine metabolic process"/>
    <property type="evidence" value="ECO:0007669"/>
    <property type="project" value="TreeGrafter"/>
</dbReference>
<dbReference type="EMBL" id="LRRQ01000040">
    <property type="protein sequence ID" value="OAM91100.1"/>
    <property type="molecule type" value="Genomic_DNA"/>
</dbReference>
<comment type="pathway">
    <text evidence="11">Amino-acid biosynthesis; L-methionine biosynthesis via de novo pathway; L-methionine from L-homocysteine (MetH route): step 1/1.</text>
</comment>
<comment type="similarity">
    <text evidence="1">Belongs to the vitamin-B12 dependent methionine synthase family.</text>
</comment>
<sequence>MTDTNHTSSTDDSPAVSAASAFLLIGERTNITGSPKFAKAVKAGDWPAAIEIARQQVENGANIIDINVDEALIDGEATMVKFLNLIAAEPDITRVPVMLDSSKWSVLEAGLQCLQGKGIVNSISLKDGEAEFLRRARLLRRYGAAAVVMAFDENGQAATRDEKVRICTRAYELLTTRADFPPEDIIFDPNILTVATGIEEHNNYAVDFFEATRVIKKTLPRAKVSGGVSNVSFSFRGNNPVREAIHTVFLYHAIRAGLDMAIVNAGMLGNYDDLEPALRRHVEDVILNRDPGATDRLIVLADEIKAARENSRLETPDAKPAATAAADAWRGLPVEQRLAHALVKGIDAHIEADTEEARSSARYPRPLDIIEGPLMDGMRVVGDLFGAGKMFLPQVVKSARVMKRSVAYLTPFMEEEKERARAAGENTRAQGRIVLATVKGDVHDIGKNIVGVVLACNNYEVHDLGVMVPCDKILAEARRLGADLVGLSGLITPSLDEMVHVAREMKRAGFDIPLLIGGATTSAAHTAVKIAPEYAPGVVHVLDASRVVNVAGSLLAPGQKSAYLAEITAKQQKQRDDFAARRAKKTLLPLAEARARALPTDWAAVDIPRPGFLGTRVYDDITLDEIIPFIDWSPFFSAWELHGRFPQILTDGVVGAEAAKLHDDAQKLLARIAAEKRFRPRAVIGFWPCNADGDDIELYAPQAAASETANRLNVDLTRGKLTPRERALEAACARALNARTDADLDALYDSIPDARGGTYYGTDIAKHMFADAYASREANISAGAPARAYILDRFQRDMVSGKHPDKPVVIFTAGGPGSGKSETLVQGLVDVRNALVFDSTLTNIDIARALIEAALNGGKFVQIAYVHRPIELAMKFAIERASLKGMFVAPARLGEDHWKAQNALFALVNEYAAEPAVEFIIFDNRARKEDIIRLAAGIDFFNTPANLDERYANREATIQRAIEADAGEIARRMDARNAAARQGSRGAGTGGDRGSHAQANPHWAKRPLIGANTDGLPILPAPLARLHHLRQQFERPEGEHNLCLADYIAPRSSGRLDYIGGFTVTAGDGVEKLAAEFKRAGDDYNAIMTQALGDRIAEALAEKFHKHARDLCGYGRTENLSNEELIRERYRGIRPAPGYPACPDHTEKQTLFRLLDTTAATGVRLTESCAMTPGSSVSGWYFNHPAAKYFGVGKFGRDQVEDYAKRKQIPLAEAERWLGPWLDYDPA</sequence>
<dbReference type="InterPro" id="IPR036724">
    <property type="entry name" value="Cobalamin-bd_sf"/>
</dbReference>
<dbReference type="Gene3D" id="1.10.288.10">
    <property type="entry name" value="Cobalamin-dependent Methionine Synthase, domain 2"/>
    <property type="match status" value="1"/>
</dbReference>
<evidence type="ECO:0000259" key="17">
    <source>
        <dbReference type="PROSITE" id="PS51332"/>
    </source>
</evidence>
<feature type="domain" description="AdoMet activation" evidence="16">
    <location>
        <begin position="581"/>
        <end position="732"/>
    </location>
</feature>
<gene>
    <name evidence="19" type="ORF">AW736_04810</name>
</gene>
<keyword evidence="3 11" id="KW-0846">Cobalamin</keyword>